<dbReference type="EMBL" id="UINC01082934">
    <property type="protein sequence ID" value="SVC28151.1"/>
    <property type="molecule type" value="Genomic_DNA"/>
</dbReference>
<reference evidence="1" key="1">
    <citation type="submission" date="2018-05" db="EMBL/GenBank/DDBJ databases">
        <authorList>
            <person name="Lanie J.A."/>
            <person name="Ng W.-L."/>
            <person name="Kazmierczak K.M."/>
            <person name="Andrzejewski T.M."/>
            <person name="Davidsen T.M."/>
            <person name="Wayne K.J."/>
            <person name="Tettelin H."/>
            <person name="Glass J.I."/>
            <person name="Rusch D."/>
            <person name="Podicherti R."/>
            <person name="Tsui H.-C.T."/>
            <person name="Winkler M.E."/>
        </authorList>
    </citation>
    <scope>NUCLEOTIDE SEQUENCE</scope>
</reference>
<protein>
    <submittedName>
        <fullName evidence="1">Uncharacterized protein</fullName>
    </submittedName>
</protein>
<accession>A0A382KZS5</accession>
<sequence>MKVRTSAEHAATTGRFCPPTYPITSQAVTNPVENPYDFVLEVLQRSSTTTLTDQAEVATRLQALQPALRALRQAYKNPTVSAAYEGDNTEAYLLAYVPHYINQALRALHVAEPVDDALRLETYRAGFFCSGPGPEAVALVEHLLRRRSRQELEFHFLDRASDDWSRIREELLTVGCQRRWSPAIDIQAHTFDLLDRAGFR</sequence>
<dbReference type="AlphaFoldDB" id="A0A382KZS5"/>
<evidence type="ECO:0000313" key="1">
    <source>
        <dbReference type="EMBL" id="SVC28151.1"/>
    </source>
</evidence>
<name>A0A382KZS5_9ZZZZ</name>
<feature type="non-terminal residue" evidence="1">
    <location>
        <position position="200"/>
    </location>
</feature>
<gene>
    <name evidence="1" type="ORF">METZ01_LOCUS281005</name>
</gene>
<proteinExistence type="predicted"/>
<organism evidence="1">
    <name type="scientific">marine metagenome</name>
    <dbReference type="NCBI Taxonomy" id="408172"/>
    <lineage>
        <taxon>unclassified sequences</taxon>
        <taxon>metagenomes</taxon>
        <taxon>ecological metagenomes</taxon>
    </lineage>
</organism>